<keyword evidence="3" id="KW-1185">Reference proteome</keyword>
<dbReference type="AlphaFoldDB" id="A0A1J0GGM4"/>
<dbReference type="STRING" id="1552.A7L45_10760"/>
<gene>
    <name evidence="2" type="ORF">A7L45_10760</name>
</gene>
<accession>A0A1J0GGM4</accession>
<organism evidence="2 3">
    <name type="scientific">Clostridium estertheticum subsp. estertheticum</name>
    <dbReference type="NCBI Taxonomy" id="1552"/>
    <lineage>
        <taxon>Bacteria</taxon>
        <taxon>Bacillati</taxon>
        <taxon>Bacillota</taxon>
        <taxon>Clostridia</taxon>
        <taxon>Eubacteriales</taxon>
        <taxon>Clostridiaceae</taxon>
        <taxon>Clostridium</taxon>
    </lineage>
</organism>
<evidence type="ECO:0000256" key="1">
    <source>
        <dbReference type="SAM" id="Phobius"/>
    </source>
</evidence>
<keyword evidence="1" id="KW-0812">Transmembrane</keyword>
<protein>
    <recommendedName>
        <fullName evidence="4">SigmaY antisigma factor component</fullName>
    </recommendedName>
</protein>
<feature type="transmembrane region" description="Helical" evidence="1">
    <location>
        <begin position="38"/>
        <end position="63"/>
    </location>
</feature>
<dbReference type="KEGG" id="ceu:A7L45_10760"/>
<evidence type="ECO:0000313" key="2">
    <source>
        <dbReference type="EMBL" id="APC40513.1"/>
    </source>
</evidence>
<keyword evidence="1" id="KW-1133">Transmembrane helix</keyword>
<evidence type="ECO:0008006" key="4">
    <source>
        <dbReference type="Google" id="ProtNLM"/>
    </source>
</evidence>
<evidence type="ECO:0000313" key="3">
    <source>
        <dbReference type="Proteomes" id="UP000182569"/>
    </source>
</evidence>
<dbReference type="EMBL" id="CP015756">
    <property type="protein sequence ID" value="APC40513.1"/>
    <property type="molecule type" value="Genomic_DNA"/>
</dbReference>
<sequence length="70" mass="8273">MGISKMKLILILTIAIPIVLMEGAWVFRDARKRGDKYYWFWGIFASLNTSNLFIYLLITRVILKHNKEKL</sequence>
<keyword evidence="1" id="KW-0472">Membrane</keyword>
<name>A0A1J0GGM4_9CLOT</name>
<dbReference type="Proteomes" id="UP000182569">
    <property type="component" value="Chromosome"/>
</dbReference>
<reference evidence="3" key="1">
    <citation type="journal article" date="2016" name="Front. Microbiol.">
        <title>Complete Genome Sequence of Clostridium estertheticum DSM 8809, a Microbe Identified in Spoiled Vacuum Packed Beef.</title>
        <authorList>
            <person name="Yu Z."/>
            <person name="Gunn L."/>
            <person name="Brennan E."/>
            <person name="Reid R."/>
            <person name="Wall P.G."/>
            <person name="Gaora O.P."/>
            <person name="Hurley D."/>
            <person name="Bolton D."/>
            <person name="Fanning S."/>
        </authorList>
    </citation>
    <scope>NUCLEOTIDE SEQUENCE [LARGE SCALE GENOMIC DNA]</scope>
    <source>
        <strain evidence="3">DSM 8809</strain>
    </source>
</reference>
<proteinExistence type="predicted"/>